<comment type="caution">
    <text evidence="2">The sequence shown here is derived from an EMBL/GenBank/DDBJ whole genome shotgun (WGS) entry which is preliminary data.</text>
</comment>
<feature type="compositionally biased region" description="Low complexity" evidence="1">
    <location>
        <begin position="1"/>
        <end position="29"/>
    </location>
</feature>
<gene>
    <name evidence="2" type="ORF">TIFTF001_047672</name>
</gene>
<proteinExistence type="predicted"/>
<organism evidence="2 3">
    <name type="scientific">Ficus carica</name>
    <name type="common">Common fig</name>
    <dbReference type="NCBI Taxonomy" id="3494"/>
    <lineage>
        <taxon>Eukaryota</taxon>
        <taxon>Viridiplantae</taxon>
        <taxon>Streptophyta</taxon>
        <taxon>Embryophyta</taxon>
        <taxon>Tracheophyta</taxon>
        <taxon>Spermatophyta</taxon>
        <taxon>Magnoliopsida</taxon>
        <taxon>eudicotyledons</taxon>
        <taxon>Gunneridae</taxon>
        <taxon>Pentapetalae</taxon>
        <taxon>rosids</taxon>
        <taxon>fabids</taxon>
        <taxon>Rosales</taxon>
        <taxon>Moraceae</taxon>
        <taxon>Ficeae</taxon>
        <taxon>Ficus</taxon>
    </lineage>
</organism>
<evidence type="ECO:0000256" key="1">
    <source>
        <dbReference type="SAM" id="MobiDB-lite"/>
    </source>
</evidence>
<reference evidence="2" key="1">
    <citation type="submission" date="2023-07" db="EMBL/GenBank/DDBJ databases">
        <title>draft genome sequence of fig (Ficus carica).</title>
        <authorList>
            <person name="Takahashi T."/>
            <person name="Nishimura K."/>
        </authorList>
    </citation>
    <scope>NUCLEOTIDE SEQUENCE</scope>
</reference>
<feature type="compositionally biased region" description="Pro residues" evidence="1">
    <location>
        <begin position="30"/>
        <end position="43"/>
    </location>
</feature>
<accession>A0AA87YWT4</accession>
<protein>
    <submittedName>
        <fullName evidence="2">Uncharacterized protein</fullName>
    </submittedName>
</protein>
<name>A0AA87YWT4_FICCA</name>
<evidence type="ECO:0000313" key="3">
    <source>
        <dbReference type="Proteomes" id="UP001187192"/>
    </source>
</evidence>
<dbReference type="EMBL" id="BTGU01005537">
    <property type="protein sequence ID" value="GMN24817.1"/>
    <property type="molecule type" value="Genomic_DNA"/>
</dbReference>
<dbReference type="AlphaFoldDB" id="A0AA87YWT4"/>
<keyword evidence="3" id="KW-1185">Reference proteome</keyword>
<feature type="region of interest" description="Disordered" evidence="1">
    <location>
        <begin position="1"/>
        <end position="57"/>
    </location>
</feature>
<sequence length="109" mass="11077">MKAHAGALDGAADHLTIPTSGDPSSSSSPPSLPLGSPPPPPVRSPRRRSGFASPAKATTPMALEAGWGCWPQRLAWQWAINVLGGRIDSSVGAIDSLGGVRLANDGDGN</sequence>
<evidence type="ECO:0000313" key="2">
    <source>
        <dbReference type="EMBL" id="GMN24817.1"/>
    </source>
</evidence>
<dbReference type="Proteomes" id="UP001187192">
    <property type="component" value="Unassembled WGS sequence"/>
</dbReference>